<dbReference type="KEGG" id="tvo:TVG0609673"/>
<keyword evidence="7 9" id="KW-1133">Transmembrane helix</keyword>
<dbReference type="RefSeq" id="WP_241760313.1">
    <property type="nucleotide sequence ID" value="NC_002689.2"/>
</dbReference>
<evidence type="ECO:0000256" key="9">
    <source>
        <dbReference type="SAM" id="Phobius"/>
    </source>
</evidence>
<sequence>MVFYVSIASLIAVGFSYIGIYKSNELKQRKNCRPKTLVIIPCKGLDLGLEDNLKAITKQNYDRADYLGVVDSLQDESVSVLEKVGINYIISDYTCEKCSGKVKAIATAIKKYTDYDAYVIADSDIRPNSNWLEDLVSPLCNDRVGLSTTFPYFVPIGGLASKVKAVWGTVGQSLMESKLTRFGWGGSLAFEKSLISDKMDYFTSNISDDSALTAICKSKKLDIAYVKEARPAIYTAENFPQFWEWANRQTALSINASPRVFTYGIIFYSLYIFEFFSAVLLTSISLAFVYLFIPVAIGVYRVYERSVIKSPIFAIIYLFIPFIYLANLLKAKRMGEIIWRGRQYKLQKILDP</sequence>
<feature type="transmembrane region" description="Helical" evidence="9">
    <location>
        <begin position="6"/>
        <end position="23"/>
    </location>
</feature>
<dbReference type="SUPFAM" id="SSF53448">
    <property type="entry name" value="Nucleotide-diphospho-sugar transferases"/>
    <property type="match status" value="1"/>
</dbReference>
<evidence type="ECO:0000256" key="2">
    <source>
        <dbReference type="ARBA" id="ARBA00004760"/>
    </source>
</evidence>
<dbReference type="InterPro" id="IPR025993">
    <property type="entry name" value="Ceramide_glucosylTrfase"/>
</dbReference>
<dbReference type="eggNOG" id="arCOG01389">
    <property type="taxonomic scope" value="Archaea"/>
</dbReference>
<reference evidence="10 11" key="1">
    <citation type="journal article" date="1999" name="Proc. Jpn. Acad.">
        <title>Determination of the complete genomic DNA sequence of Thermoplasma volvanium GSS1.</title>
        <authorList>
            <person name="Kawashima T."/>
            <person name="Yamamoto Y."/>
            <person name="Aramaki H."/>
            <person name="Nunoshiba T."/>
            <person name="Kawamoto T."/>
            <person name="Watanabe K."/>
            <person name="Yamazaki M."/>
            <person name="Kanehori K."/>
            <person name="Amano N."/>
            <person name="Ohya Y."/>
            <person name="Makino K."/>
            <person name="Suzuki M."/>
        </authorList>
    </citation>
    <scope>NUCLEOTIDE SEQUENCE [LARGE SCALE GENOMIC DNA]</scope>
    <source>
        <strain evidence="11">ATCC 51530 / DSM 4299 / JCM 9571 / NBRC 15438 / GSS1</strain>
    </source>
</reference>
<evidence type="ECO:0000313" key="11">
    <source>
        <dbReference type="Proteomes" id="UP000001017"/>
    </source>
</evidence>
<dbReference type="HOGENOM" id="CLU_067021_0_0_2"/>
<protein>
    <submittedName>
        <fullName evidence="10">TVG0609673 protein</fullName>
    </submittedName>
</protein>
<keyword evidence="4" id="KW-0328">Glycosyltransferase</keyword>
<evidence type="ECO:0000256" key="7">
    <source>
        <dbReference type="ARBA" id="ARBA00022989"/>
    </source>
</evidence>
<evidence type="ECO:0000256" key="3">
    <source>
        <dbReference type="ARBA" id="ARBA00004991"/>
    </source>
</evidence>
<dbReference type="EMBL" id="BA000011">
    <property type="protein sequence ID" value="BAB59759.1"/>
    <property type="molecule type" value="Genomic_DNA"/>
</dbReference>
<evidence type="ECO:0000256" key="8">
    <source>
        <dbReference type="ARBA" id="ARBA00023136"/>
    </source>
</evidence>
<comment type="pathway">
    <text evidence="3">Sphingolipid metabolism.</text>
</comment>
<feature type="transmembrane region" description="Helical" evidence="9">
    <location>
        <begin position="312"/>
        <end position="329"/>
    </location>
</feature>
<gene>
    <name evidence="10" type="ORF">TVG0609673</name>
</gene>
<accession>Q97B42</accession>
<evidence type="ECO:0000256" key="6">
    <source>
        <dbReference type="ARBA" id="ARBA00022692"/>
    </source>
</evidence>
<name>Q97B42_THEVO</name>
<dbReference type="Gene3D" id="3.90.550.10">
    <property type="entry name" value="Spore Coat Polysaccharide Biosynthesis Protein SpsA, Chain A"/>
    <property type="match status" value="1"/>
</dbReference>
<evidence type="ECO:0000256" key="1">
    <source>
        <dbReference type="ARBA" id="ARBA00004141"/>
    </source>
</evidence>
<dbReference type="Pfam" id="PF13506">
    <property type="entry name" value="Glyco_transf_21"/>
    <property type="match status" value="1"/>
</dbReference>
<dbReference type="GO" id="GO:0006679">
    <property type="term" value="P:glucosylceramide biosynthetic process"/>
    <property type="evidence" value="ECO:0007669"/>
    <property type="project" value="TreeGrafter"/>
</dbReference>
<feature type="transmembrane region" description="Helical" evidence="9">
    <location>
        <begin position="265"/>
        <end position="292"/>
    </location>
</feature>
<evidence type="ECO:0000256" key="5">
    <source>
        <dbReference type="ARBA" id="ARBA00022679"/>
    </source>
</evidence>
<evidence type="ECO:0000256" key="4">
    <source>
        <dbReference type="ARBA" id="ARBA00022676"/>
    </source>
</evidence>
<dbReference type="GO" id="GO:0008120">
    <property type="term" value="F:ceramide glucosyltransferase activity"/>
    <property type="evidence" value="ECO:0007669"/>
    <property type="project" value="TreeGrafter"/>
</dbReference>
<reference evidence="10 11" key="2">
    <citation type="journal article" date="2000" name="Proc. Natl. Acad. Sci. U.S.A.">
        <title>Archaeal adaptation to higher temperatures revealed by genomic sequence of Thermoplasma volcanium.</title>
        <authorList>
            <person name="Kawashima T."/>
            <person name="Amano N."/>
            <person name="Koike H."/>
            <person name="Makino S."/>
            <person name="Higuchi S."/>
            <person name="Kawashima-Ohya Y."/>
            <person name="Watanabe K."/>
            <person name="Yamazaki M."/>
            <person name="Kanehori K."/>
            <person name="Kawamoto T."/>
            <person name="Nunoshiba T."/>
            <person name="Yamamoto Y."/>
            <person name="Aramaki H."/>
            <person name="Makino K."/>
            <person name="Suzuki M."/>
        </authorList>
    </citation>
    <scope>NUCLEOTIDE SEQUENCE [LARGE SCALE GENOMIC DNA]</scope>
    <source>
        <strain evidence="11">ATCC 51530 / DSM 4299 / JCM 9571 / NBRC 15438 / GSS1</strain>
    </source>
</reference>
<comment type="subcellular location">
    <subcellularLocation>
        <location evidence="1">Membrane</location>
        <topology evidence="1">Multi-pass membrane protein</topology>
    </subcellularLocation>
</comment>
<dbReference type="STRING" id="273116.gene:9381405"/>
<dbReference type="PaxDb" id="273116-14324833"/>
<dbReference type="AlphaFoldDB" id="Q97B42"/>
<dbReference type="Proteomes" id="UP000001017">
    <property type="component" value="Chromosome"/>
</dbReference>
<comment type="pathway">
    <text evidence="2">Lipid metabolism; sphingolipid metabolism.</text>
</comment>
<dbReference type="PANTHER" id="PTHR12726">
    <property type="entry name" value="CERAMIDE GLUCOSYLTRANSFERASE"/>
    <property type="match status" value="1"/>
</dbReference>
<keyword evidence="8 9" id="KW-0472">Membrane</keyword>
<dbReference type="PhylomeDB" id="Q97B42"/>
<dbReference type="PANTHER" id="PTHR12726:SF0">
    <property type="entry name" value="CERAMIDE GLUCOSYLTRANSFERASE"/>
    <property type="match status" value="1"/>
</dbReference>
<proteinExistence type="predicted"/>
<keyword evidence="11" id="KW-1185">Reference proteome</keyword>
<dbReference type="GO" id="GO:0016020">
    <property type="term" value="C:membrane"/>
    <property type="evidence" value="ECO:0007669"/>
    <property type="project" value="UniProtKB-SubCell"/>
</dbReference>
<keyword evidence="6 9" id="KW-0812">Transmembrane</keyword>
<evidence type="ECO:0000313" key="10">
    <source>
        <dbReference type="EMBL" id="BAB59759.1"/>
    </source>
</evidence>
<dbReference type="GeneID" id="1441723"/>
<organism evidence="10 11">
    <name type="scientific">Thermoplasma volcanium (strain ATCC 51530 / DSM 4299 / JCM 9571 / NBRC 15438 / GSS1)</name>
    <dbReference type="NCBI Taxonomy" id="273116"/>
    <lineage>
        <taxon>Archaea</taxon>
        <taxon>Methanobacteriati</taxon>
        <taxon>Thermoplasmatota</taxon>
        <taxon>Thermoplasmata</taxon>
        <taxon>Thermoplasmatales</taxon>
        <taxon>Thermoplasmataceae</taxon>
        <taxon>Thermoplasma</taxon>
    </lineage>
</organism>
<keyword evidence="5" id="KW-0808">Transferase</keyword>
<dbReference type="InterPro" id="IPR029044">
    <property type="entry name" value="Nucleotide-diphossugar_trans"/>
</dbReference>